<keyword evidence="2" id="KW-1185">Reference proteome</keyword>
<proteinExistence type="predicted"/>
<dbReference type="AlphaFoldDB" id="A0A432XRE9"/>
<sequence>MMDKKVQKESYCQLTLPLEQCPDQTLKCTVIEKNEASSSSNVVDLFAAVSSKQKNDMAAFQERVFRSVTAYFDL</sequence>
<name>A0A432XRE9_9GAMM</name>
<organism evidence="1 2">
    <name type="scientific">Idiomarina fontislapidosi</name>
    <dbReference type="NCBI Taxonomy" id="263723"/>
    <lineage>
        <taxon>Bacteria</taxon>
        <taxon>Pseudomonadati</taxon>
        <taxon>Pseudomonadota</taxon>
        <taxon>Gammaproteobacteria</taxon>
        <taxon>Alteromonadales</taxon>
        <taxon>Idiomarinaceae</taxon>
        <taxon>Idiomarina</taxon>
    </lineage>
</organism>
<evidence type="ECO:0000313" key="1">
    <source>
        <dbReference type="EMBL" id="RUO51181.1"/>
    </source>
</evidence>
<dbReference type="Proteomes" id="UP000287330">
    <property type="component" value="Unassembled WGS sequence"/>
</dbReference>
<comment type="caution">
    <text evidence="1">The sequence shown here is derived from an EMBL/GenBank/DDBJ whole genome shotgun (WGS) entry which is preliminary data.</text>
</comment>
<evidence type="ECO:0000313" key="2">
    <source>
        <dbReference type="Proteomes" id="UP000287330"/>
    </source>
</evidence>
<gene>
    <name evidence="1" type="ORF">CWE25_11520</name>
</gene>
<dbReference type="EMBL" id="PIPV01000012">
    <property type="protein sequence ID" value="RUO51181.1"/>
    <property type="molecule type" value="Genomic_DNA"/>
</dbReference>
<reference evidence="2" key="1">
    <citation type="journal article" date="2018" name="Front. Microbiol.">
        <title>Genome-Based Analysis Reveals the Taxonomy and Diversity of the Family Idiomarinaceae.</title>
        <authorList>
            <person name="Liu Y."/>
            <person name="Lai Q."/>
            <person name="Shao Z."/>
        </authorList>
    </citation>
    <scope>NUCLEOTIDE SEQUENCE [LARGE SCALE GENOMIC DNA]</scope>
    <source>
        <strain evidence="2">F23</strain>
    </source>
</reference>
<protein>
    <submittedName>
        <fullName evidence="1">Uncharacterized protein</fullName>
    </submittedName>
</protein>
<dbReference type="RefSeq" id="WP_110575872.1">
    <property type="nucleotide sequence ID" value="NZ_PIPV01000012.1"/>
</dbReference>
<accession>A0A432XRE9</accession>